<organism evidence="6 7">
    <name type="scientific">Zosterops lateralis melanops</name>
    <dbReference type="NCBI Taxonomy" id="1220523"/>
    <lineage>
        <taxon>Eukaryota</taxon>
        <taxon>Metazoa</taxon>
        <taxon>Chordata</taxon>
        <taxon>Craniata</taxon>
        <taxon>Vertebrata</taxon>
        <taxon>Euteleostomi</taxon>
        <taxon>Archelosauria</taxon>
        <taxon>Archosauria</taxon>
        <taxon>Dinosauria</taxon>
        <taxon>Saurischia</taxon>
        <taxon>Theropoda</taxon>
        <taxon>Coelurosauria</taxon>
        <taxon>Aves</taxon>
        <taxon>Neognathae</taxon>
        <taxon>Neoaves</taxon>
        <taxon>Telluraves</taxon>
        <taxon>Australaves</taxon>
        <taxon>Passeriformes</taxon>
        <taxon>Sylvioidea</taxon>
        <taxon>Zosteropidae</taxon>
        <taxon>Zosterops</taxon>
    </lineage>
</organism>
<reference evidence="6" key="1">
    <citation type="submission" date="2025-08" db="UniProtKB">
        <authorList>
            <consortium name="Ensembl"/>
        </authorList>
    </citation>
    <scope>IDENTIFICATION</scope>
</reference>
<accession>A0A8D2PWR2</accession>
<sequence length="186" mass="20278">MDALHEAGIRAAVALQAGPPWLEQFWLFLTSHLEPKSIYTVCFPLARGLDGHVSAMVLWVALVAEWVNVVFKWFLFGERPYWWVHESGLSRRQQLPLRQFPVTCETGPGESPGEPLGALHDPGGGPVAHRHRPEQRNVQVHPEVSLGGTEGWDVGQDPQGAGPEQMNVLRGDRGVGCGAGPAGSRP</sequence>
<dbReference type="GO" id="GO:0051156">
    <property type="term" value="P:glucose 6-phosphate metabolic process"/>
    <property type="evidence" value="ECO:0007669"/>
    <property type="project" value="TreeGrafter"/>
</dbReference>
<evidence type="ECO:0000256" key="5">
    <source>
        <dbReference type="SAM" id="MobiDB-lite"/>
    </source>
</evidence>
<evidence type="ECO:0000256" key="2">
    <source>
        <dbReference type="ARBA" id="ARBA00022692"/>
    </source>
</evidence>
<keyword evidence="3" id="KW-1133">Transmembrane helix</keyword>
<dbReference type="Ensembl" id="ENSZLMT00000020091.1">
    <property type="protein sequence ID" value="ENSZLMP00000019561.1"/>
    <property type="gene ID" value="ENSZLMG00000013509.1"/>
</dbReference>
<feature type="compositionally biased region" description="Gly residues" evidence="5">
    <location>
        <begin position="174"/>
        <end position="186"/>
    </location>
</feature>
<name>A0A8D2PWR2_ZOSLA</name>
<evidence type="ECO:0000256" key="3">
    <source>
        <dbReference type="ARBA" id="ARBA00022989"/>
    </source>
</evidence>
<keyword evidence="4" id="KW-0472">Membrane</keyword>
<dbReference type="Proteomes" id="UP000694401">
    <property type="component" value="Unassembled WGS sequence"/>
</dbReference>
<dbReference type="GO" id="GO:0006094">
    <property type="term" value="P:gluconeogenesis"/>
    <property type="evidence" value="ECO:0007669"/>
    <property type="project" value="TreeGrafter"/>
</dbReference>
<protein>
    <submittedName>
        <fullName evidence="6">Uncharacterized protein</fullName>
    </submittedName>
</protein>
<evidence type="ECO:0000256" key="1">
    <source>
        <dbReference type="ARBA" id="ARBA00004141"/>
    </source>
</evidence>
<dbReference type="GO" id="GO:0016020">
    <property type="term" value="C:membrane"/>
    <property type="evidence" value="ECO:0007669"/>
    <property type="project" value="UniProtKB-SubCell"/>
</dbReference>
<dbReference type="PANTHER" id="PTHR12591">
    <property type="entry name" value="GLUCOSE-6-PHOSPHATASE"/>
    <property type="match status" value="1"/>
</dbReference>
<evidence type="ECO:0000313" key="7">
    <source>
        <dbReference type="Proteomes" id="UP000694401"/>
    </source>
</evidence>
<evidence type="ECO:0000313" key="6">
    <source>
        <dbReference type="Ensembl" id="ENSZLMP00000019561.1"/>
    </source>
</evidence>
<dbReference type="PANTHER" id="PTHR12591:SF2">
    <property type="entry name" value="GLUCOSE-6-PHOSPHATASE 3"/>
    <property type="match status" value="1"/>
</dbReference>
<evidence type="ECO:0000256" key="4">
    <source>
        <dbReference type="ARBA" id="ARBA00023136"/>
    </source>
</evidence>
<dbReference type="AlphaFoldDB" id="A0A8D2PWR2"/>
<keyword evidence="2" id="KW-0812">Transmembrane</keyword>
<reference evidence="6" key="2">
    <citation type="submission" date="2025-09" db="UniProtKB">
        <authorList>
            <consortium name="Ensembl"/>
        </authorList>
    </citation>
    <scope>IDENTIFICATION</scope>
</reference>
<proteinExistence type="predicted"/>
<comment type="subcellular location">
    <subcellularLocation>
        <location evidence="1">Membrane</location>
        <topology evidence="1">Multi-pass membrane protein</topology>
    </subcellularLocation>
</comment>
<keyword evidence="7" id="KW-1185">Reference proteome</keyword>
<dbReference type="GO" id="GO:0004346">
    <property type="term" value="F:glucose-6-phosphatase activity"/>
    <property type="evidence" value="ECO:0007669"/>
    <property type="project" value="TreeGrafter"/>
</dbReference>
<feature type="region of interest" description="Disordered" evidence="5">
    <location>
        <begin position="124"/>
        <end position="186"/>
    </location>
</feature>